<organism evidence="4 5">
    <name type="scientific">Parnassius mnemosyne</name>
    <name type="common">clouded apollo</name>
    <dbReference type="NCBI Taxonomy" id="213953"/>
    <lineage>
        <taxon>Eukaryota</taxon>
        <taxon>Metazoa</taxon>
        <taxon>Ecdysozoa</taxon>
        <taxon>Arthropoda</taxon>
        <taxon>Hexapoda</taxon>
        <taxon>Insecta</taxon>
        <taxon>Pterygota</taxon>
        <taxon>Neoptera</taxon>
        <taxon>Endopterygota</taxon>
        <taxon>Lepidoptera</taxon>
        <taxon>Glossata</taxon>
        <taxon>Ditrysia</taxon>
        <taxon>Papilionoidea</taxon>
        <taxon>Papilionidae</taxon>
        <taxon>Parnassiinae</taxon>
        <taxon>Parnassini</taxon>
        <taxon>Parnassius</taxon>
        <taxon>Driopa</taxon>
    </lineage>
</organism>
<dbReference type="EMBL" id="CAVLGL010000035">
    <property type="protein sequence ID" value="CAK1581994.1"/>
    <property type="molecule type" value="Genomic_DNA"/>
</dbReference>
<sequence>MEEIEQDSDPADDAGKSGSSPDLFLNSNPTDTFYQSDTGNPMKRKAYNISSLNLEPKKKVSSLPSAAIQNVFVHPLSEEKKRYNSNDSAPFIVHIMKPSVEPSSGTTIQLIKVGQFLYQNNIQGILKNGVKSIRRNRISIEFCCPQLANDFVVSPLLAKANFVAVIPTYAITRMGIIRGVPIDIGMDEFVSASEVASSTEIIRARRLNRKVIKADNSVEWIPTSTIVITFSGKLLPSHVFVYFTSYPVEPYLLPTIQCYNCCRFGHVKSKCRSKPRCYKCGQPHDGESCEVTSVTCLHCTGNHAAISSSCPEFNRQKSIKVIMSQEHISYDEASVRVRPSKRAYCDIASKTPLNPSPNTSNKNSLKKTFYINRKPRSPASDHGYDHTAHESMIKTPRSSLPNRNAYPKDNEQNHTSPNENLIDLLISTLMCIISIFDDHCLPPNLTQSLEKLSMLLNNINKHGYDSSMELSQY</sequence>
<evidence type="ECO:0000313" key="5">
    <source>
        <dbReference type="Proteomes" id="UP001314205"/>
    </source>
</evidence>
<proteinExistence type="predicted"/>
<keyword evidence="1" id="KW-0862">Zinc</keyword>
<name>A0AAV1KJF9_9NEOP</name>
<evidence type="ECO:0000259" key="3">
    <source>
        <dbReference type="PROSITE" id="PS50158"/>
    </source>
</evidence>
<comment type="caution">
    <text evidence="4">The sequence shown here is derived from an EMBL/GenBank/DDBJ whole genome shotgun (WGS) entry which is preliminary data.</text>
</comment>
<gene>
    <name evidence="4" type="ORF">PARMNEM_LOCUS3586</name>
</gene>
<keyword evidence="1" id="KW-0479">Metal-binding</keyword>
<feature type="compositionally biased region" description="Polar residues" evidence="2">
    <location>
        <begin position="17"/>
        <end position="39"/>
    </location>
</feature>
<dbReference type="Proteomes" id="UP001314205">
    <property type="component" value="Unassembled WGS sequence"/>
</dbReference>
<protein>
    <recommendedName>
        <fullName evidence="3">CCHC-type domain-containing protein</fullName>
    </recommendedName>
</protein>
<evidence type="ECO:0000256" key="1">
    <source>
        <dbReference type="PROSITE-ProRule" id="PRU00047"/>
    </source>
</evidence>
<evidence type="ECO:0000313" key="4">
    <source>
        <dbReference type="EMBL" id="CAK1581994.1"/>
    </source>
</evidence>
<dbReference type="GO" id="GO:0008270">
    <property type="term" value="F:zinc ion binding"/>
    <property type="evidence" value="ECO:0007669"/>
    <property type="project" value="UniProtKB-KW"/>
</dbReference>
<feature type="region of interest" description="Disordered" evidence="2">
    <location>
        <begin position="371"/>
        <end position="417"/>
    </location>
</feature>
<dbReference type="GO" id="GO:0003676">
    <property type="term" value="F:nucleic acid binding"/>
    <property type="evidence" value="ECO:0007669"/>
    <property type="project" value="InterPro"/>
</dbReference>
<dbReference type="AlphaFoldDB" id="A0AAV1KJF9"/>
<feature type="region of interest" description="Disordered" evidence="2">
    <location>
        <begin position="1"/>
        <end position="40"/>
    </location>
</feature>
<evidence type="ECO:0000256" key="2">
    <source>
        <dbReference type="SAM" id="MobiDB-lite"/>
    </source>
</evidence>
<reference evidence="4 5" key="1">
    <citation type="submission" date="2023-11" db="EMBL/GenBank/DDBJ databases">
        <authorList>
            <person name="Hedman E."/>
            <person name="Englund M."/>
            <person name="Stromberg M."/>
            <person name="Nyberg Akerstrom W."/>
            <person name="Nylinder S."/>
            <person name="Jareborg N."/>
            <person name="Kallberg Y."/>
            <person name="Kronander E."/>
        </authorList>
    </citation>
    <scope>NUCLEOTIDE SEQUENCE [LARGE SCALE GENOMIC DNA]</scope>
</reference>
<feature type="domain" description="CCHC-type" evidence="3">
    <location>
        <begin position="258"/>
        <end position="273"/>
    </location>
</feature>
<dbReference type="PROSITE" id="PS50158">
    <property type="entry name" value="ZF_CCHC"/>
    <property type="match status" value="1"/>
</dbReference>
<feature type="compositionally biased region" description="Basic and acidic residues" evidence="2">
    <location>
        <begin position="382"/>
        <end position="392"/>
    </location>
</feature>
<keyword evidence="1" id="KW-0863">Zinc-finger</keyword>
<feature type="compositionally biased region" description="Acidic residues" evidence="2">
    <location>
        <begin position="1"/>
        <end position="12"/>
    </location>
</feature>
<keyword evidence="5" id="KW-1185">Reference proteome</keyword>
<accession>A0AAV1KJF9</accession>
<dbReference type="InterPro" id="IPR001878">
    <property type="entry name" value="Znf_CCHC"/>
</dbReference>